<feature type="region of interest" description="Disordered" evidence="1">
    <location>
        <begin position="1"/>
        <end position="29"/>
    </location>
</feature>
<reference evidence="2" key="1">
    <citation type="submission" date="2019-12" db="EMBL/GenBank/DDBJ databases">
        <title>Genome sequencing and annotation of Brassica cretica.</title>
        <authorList>
            <person name="Studholme D.J."/>
            <person name="Sarris P.F."/>
        </authorList>
    </citation>
    <scope>NUCLEOTIDE SEQUENCE</scope>
    <source>
        <strain evidence="2">PFS-001/15</strain>
        <tissue evidence="2">Leaf</tissue>
    </source>
</reference>
<dbReference type="EMBL" id="QGKW02000717">
    <property type="protein sequence ID" value="KAF2599142.1"/>
    <property type="molecule type" value="Genomic_DNA"/>
</dbReference>
<protein>
    <submittedName>
        <fullName evidence="2">Uncharacterized protein</fullName>
    </submittedName>
</protein>
<evidence type="ECO:0000256" key="1">
    <source>
        <dbReference type="SAM" id="MobiDB-lite"/>
    </source>
</evidence>
<comment type="caution">
    <text evidence="2">The sequence shown here is derived from an EMBL/GenBank/DDBJ whole genome shotgun (WGS) entry which is preliminary data.</text>
</comment>
<name>A0A8S9KYR3_BRACR</name>
<proteinExistence type="predicted"/>
<gene>
    <name evidence="2" type="ORF">F2Q68_00009723</name>
</gene>
<dbReference type="Proteomes" id="UP000712281">
    <property type="component" value="Unassembled WGS sequence"/>
</dbReference>
<sequence length="667" mass="75787">MSSRRKASTKSRHDHSVPDSSSSQHNDVAPKVEFAAHSVDPEEVDAYWAVRGEVKSPRPGTWASPPFRANNVDGCPSKSCPNGLAAIRSFGRVPGATNGFPSRKSSCSFSTDSSCRSARSTRAEIFSSREFSPPEKLEMANLLSDEPTTNSIMPKVKMFEADQRRLFSQFEVREFCENLVEGVVKALKDVSKIQKKSTTTRAPVAKPSLFINEKPKGKSENNLEDLKDFSDFLPIFDEYGEELMEILIICEDNCDIPFPEPDFMFDKEQTIAELTFLQPEHPSSLVLFSQDFEEKPFDYPHQGPLLGTRRTMDVDIYPIFDEEDDHLDELTLIVDEEAPNITSINMENHLCFDPDTTPTPLSTDIQEHCEKLDLINSLPEMFVKINSQDVKSFGFDKVKEFCVSSSIFENMINSFKLFKPDKLSDQKCFQYGNDIPSGLVLSFHQFVKHYKGLDHLEKSFELDLQQLVFCSRKSFDSFVFKENSFSLSSYGHKLITGILFASSYALDDFMVSTLLEHNSHKAETDFCGDFVLKPVHSYSESDLELKLLCSESDQVRHVLEMFYEKLVHVLRLFFRNYTITVNRFSLRKVKALTVLISLRFEDACKMDLRSNLFQEGGNDVPLGSAPGKTDMHGLIMGSSKDICSLFESYIRNQEASTHEITWRTFST</sequence>
<dbReference type="AlphaFoldDB" id="A0A8S9KYR3"/>
<feature type="compositionally biased region" description="Basic residues" evidence="1">
    <location>
        <begin position="1"/>
        <end position="13"/>
    </location>
</feature>
<organism evidence="2 3">
    <name type="scientific">Brassica cretica</name>
    <name type="common">Mustard</name>
    <dbReference type="NCBI Taxonomy" id="69181"/>
    <lineage>
        <taxon>Eukaryota</taxon>
        <taxon>Viridiplantae</taxon>
        <taxon>Streptophyta</taxon>
        <taxon>Embryophyta</taxon>
        <taxon>Tracheophyta</taxon>
        <taxon>Spermatophyta</taxon>
        <taxon>Magnoliopsida</taxon>
        <taxon>eudicotyledons</taxon>
        <taxon>Gunneridae</taxon>
        <taxon>Pentapetalae</taxon>
        <taxon>rosids</taxon>
        <taxon>malvids</taxon>
        <taxon>Brassicales</taxon>
        <taxon>Brassicaceae</taxon>
        <taxon>Brassiceae</taxon>
        <taxon>Brassica</taxon>
    </lineage>
</organism>
<accession>A0A8S9KYR3</accession>
<evidence type="ECO:0000313" key="3">
    <source>
        <dbReference type="Proteomes" id="UP000712281"/>
    </source>
</evidence>
<evidence type="ECO:0000313" key="2">
    <source>
        <dbReference type="EMBL" id="KAF2599142.1"/>
    </source>
</evidence>